<comment type="similarity">
    <text evidence="1">Belongs to the FMC1 family.</text>
</comment>
<sequence length="109" mass="12585">MKPALAIYRAILHEIRLQKLHNPIRTDLTTYISREFKKHTVTEEKFCRANESALFDAKTYLEMLRSTRLHRALAAHYKGKGERTIEESANLVGLTSDYTNSPKNHDLVS</sequence>
<dbReference type="AlphaFoldDB" id="A0A1W0WID4"/>
<dbReference type="OrthoDB" id="551431at2759"/>
<reference evidence="4" key="1">
    <citation type="submission" date="2017-01" db="EMBL/GenBank/DDBJ databases">
        <title>Comparative genomics of anhydrobiosis in the tardigrade Hypsibius dujardini.</title>
        <authorList>
            <person name="Yoshida Y."/>
            <person name="Koutsovoulos G."/>
            <person name="Laetsch D."/>
            <person name="Stevens L."/>
            <person name="Kumar S."/>
            <person name="Horikawa D."/>
            <person name="Ishino K."/>
            <person name="Komine S."/>
            <person name="Tomita M."/>
            <person name="Blaxter M."/>
            <person name="Arakawa K."/>
        </authorList>
    </citation>
    <scope>NUCLEOTIDE SEQUENCE [LARGE SCALE GENOMIC DNA]</scope>
    <source>
        <strain evidence="4">Z151</strain>
    </source>
</reference>
<dbReference type="InterPro" id="IPR037667">
    <property type="entry name" value="FMC1_homologue"/>
</dbReference>
<dbReference type="Proteomes" id="UP000192578">
    <property type="component" value="Unassembled WGS sequence"/>
</dbReference>
<dbReference type="EMBL" id="MTYJ01000096">
    <property type="protein sequence ID" value="OQV14974.1"/>
    <property type="molecule type" value="Genomic_DNA"/>
</dbReference>
<comment type="caution">
    <text evidence="3">The sequence shown here is derived from an EMBL/GenBank/DDBJ whole genome shotgun (WGS) entry which is preliminary data.</text>
</comment>
<protein>
    <recommendedName>
        <fullName evidence="2">Protein FMC1 homolog</fullName>
    </recommendedName>
</protein>
<dbReference type="PANTHER" id="PTHR31716:SF1">
    <property type="entry name" value="PROTEIN FMC1 HOMOLOG"/>
    <property type="match status" value="1"/>
</dbReference>
<evidence type="ECO:0000313" key="4">
    <source>
        <dbReference type="Proteomes" id="UP000192578"/>
    </source>
</evidence>
<keyword evidence="4" id="KW-1185">Reference proteome</keyword>
<dbReference type="Pfam" id="PF13233">
    <property type="entry name" value="Complex1_LYR_2"/>
    <property type="match status" value="1"/>
</dbReference>
<dbReference type="PANTHER" id="PTHR31716">
    <property type="entry name" value="PROTEIN FMC1 HOMOLOG"/>
    <property type="match status" value="1"/>
</dbReference>
<evidence type="ECO:0000256" key="2">
    <source>
        <dbReference type="ARBA" id="ARBA00013846"/>
    </source>
</evidence>
<gene>
    <name evidence="3" type="ORF">BV898_10875</name>
</gene>
<evidence type="ECO:0000313" key="3">
    <source>
        <dbReference type="EMBL" id="OQV14974.1"/>
    </source>
</evidence>
<organism evidence="3 4">
    <name type="scientific">Hypsibius exemplaris</name>
    <name type="common">Freshwater tardigrade</name>
    <dbReference type="NCBI Taxonomy" id="2072580"/>
    <lineage>
        <taxon>Eukaryota</taxon>
        <taxon>Metazoa</taxon>
        <taxon>Ecdysozoa</taxon>
        <taxon>Tardigrada</taxon>
        <taxon>Eutardigrada</taxon>
        <taxon>Parachela</taxon>
        <taxon>Hypsibioidea</taxon>
        <taxon>Hypsibiidae</taxon>
        <taxon>Hypsibius</taxon>
    </lineage>
</organism>
<dbReference type="GO" id="GO:0005739">
    <property type="term" value="C:mitochondrion"/>
    <property type="evidence" value="ECO:0007669"/>
    <property type="project" value="TreeGrafter"/>
</dbReference>
<name>A0A1W0WID4_HYPEX</name>
<accession>A0A1W0WID4</accession>
<evidence type="ECO:0000256" key="1">
    <source>
        <dbReference type="ARBA" id="ARBA00009058"/>
    </source>
</evidence>
<proteinExistence type="inferred from homology"/>